<accession>A0ABT8YBI0</accession>
<sequence length="213" mass="22882">MGIIRTALRKAANARVRVRRWAHGREARTQRPDAVFLGDSITEQWLQYDPGFFRGQKRRNAGIGGQTSRDMLARFDADVIAWRPRVVHIMAGTNDLWHGDPGPEATTAIANIAEMARRAQAAGIAVILAMPPPIGPEARPLFGRPELFAVLHEGLARLCGPGGIVPVDYATSLGDGRGGIRPGLTTDGVHLTAAGYRAIRGQAERALAVALGE</sequence>
<keyword evidence="3" id="KW-1185">Reference proteome</keyword>
<dbReference type="EMBL" id="JAUOTP010000004">
    <property type="protein sequence ID" value="MDO6415064.1"/>
    <property type="molecule type" value="Genomic_DNA"/>
</dbReference>
<dbReference type="InterPro" id="IPR036514">
    <property type="entry name" value="SGNH_hydro_sf"/>
</dbReference>
<gene>
    <name evidence="2" type="ORF">Q4F19_11795</name>
</gene>
<name>A0ABT8YBI0_9SPHN</name>
<protein>
    <submittedName>
        <fullName evidence="2">GDSL-type esterase/lipase family protein</fullName>
    </submittedName>
</protein>
<dbReference type="InterPro" id="IPR051532">
    <property type="entry name" value="Ester_Hydrolysis_Enzymes"/>
</dbReference>
<dbReference type="Gene3D" id="3.40.50.1110">
    <property type="entry name" value="SGNH hydrolase"/>
    <property type="match status" value="1"/>
</dbReference>
<evidence type="ECO:0000313" key="3">
    <source>
        <dbReference type="Proteomes" id="UP001169764"/>
    </source>
</evidence>
<dbReference type="PANTHER" id="PTHR30383:SF5">
    <property type="entry name" value="SGNH HYDROLASE-TYPE ESTERASE DOMAIN-CONTAINING PROTEIN"/>
    <property type="match status" value="1"/>
</dbReference>
<dbReference type="Pfam" id="PF13472">
    <property type="entry name" value="Lipase_GDSL_2"/>
    <property type="match status" value="1"/>
</dbReference>
<organism evidence="2 3">
    <name type="scientific">Sphingomonas natans</name>
    <dbReference type="NCBI Taxonomy" id="3063330"/>
    <lineage>
        <taxon>Bacteria</taxon>
        <taxon>Pseudomonadati</taxon>
        <taxon>Pseudomonadota</taxon>
        <taxon>Alphaproteobacteria</taxon>
        <taxon>Sphingomonadales</taxon>
        <taxon>Sphingomonadaceae</taxon>
        <taxon>Sphingomonas</taxon>
    </lineage>
</organism>
<dbReference type="Proteomes" id="UP001169764">
    <property type="component" value="Unassembled WGS sequence"/>
</dbReference>
<comment type="caution">
    <text evidence="2">The sequence shown here is derived from an EMBL/GenBank/DDBJ whole genome shotgun (WGS) entry which is preliminary data.</text>
</comment>
<dbReference type="PANTHER" id="PTHR30383">
    <property type="entry name" value="THIOESTERASE 1/PROTEASE 1/LYSOPHOSPHOLIPASE L1"/>
    <property type="match status" value="1"/>
</dbReference>
<reference evidence="2" key="1">
    <citation type="submission" date="2023-07" db="EMBL/GenBank/DDBJ databases">
        <authorList>
            <person name="Kim M."/>
        </authorList>
    </citation>
    <scope>NUCLEOTIDE SEQUENCE</scope>
    <source>
        <strain evidence="2">BIUV-7</strain>
    </source>
</reference>
<dbReference type="SUPFAM" id="SSF52266">
    <property type="entry name" value="SGNH hydrolase"/>
    <property type="match status" value="1"/>
</dbReference>
<feature type="domain" description="SGNH hydrolase-type esterase" evidence="1">
    <location>
        <begin position="36"/>
        <end position="198"/>
    </location>
</feature>
<evidence type="ECO:0000313" key="2">
    <source>
        <dbReference type="EMBL" id="MDO6415064.1"/>
    </source>
</evidence>
<dbReference type="InterPro" id="IPR013830">
    <property type="entry name" value="SGNH_hydro"/>
</dbReference>
<dbReference type="RefSeq" id="WP_303542763.1">
    <property type="nucleotide sequence ID" value="NZ_JAUOTP010000004.1"/>
</dbReference>
<proteinExistence type="predicted"/>
<evidence type="ECO:0000259" key="1">
    <source>
        <dbReference type="Pfam" id="PF13472"/>
    </source>
</evidence>